<dbReference type="InterPro" id="IPR036880">
    <property type="entry name" value="Kunitz_BPTI_sf"/>
</dbReference>
<reference evidence="3 4" key="2">
    <citation type="journal article" date="2019" name="G3 (Bethesda)">
        <title>Hybrid Assembly of the Genome of the Entomopathogenic Nematode Steinernema carpocapsae Identifies the X-Chromosome.</title>
        <authorList>
            <person name="Serra L."/>
            <person name="Macchietto M."/>
            <person name="Macias-Munoz A."/>
            <person name="McGill C.J."/>
            <person name="Rodriguez I.M."/>
            <person name="Rodriguez B."/>
            <person name="Murad R."/>
            <person name="Mortazavi A."/>
        </authorList>
    </citation>
    <scope>NUCLEOTIDE SEQUENCE [LARGE SCALE GENOMIC DNA]</scope>
    <source>
        <strain evidence="3 4">ALL</strain>
    </source>
</reference>
<keyword evidence="4" id="KW-1185">Reference proteome</keyword>
<organism evidence="3 4">
    <name type="scientific">Steinernema carpocapsae</name>
    <name type="common">Entomopathogenic nematode</name>
    <dbReference type="NCBI Taxonomy" id="34508"/>
    <lineage>
        <taxon>Eukaryota</taxon>
        <taxon>Metazoa</taxon>
        <taxon>Ecdysozoa</taxon>
        <taxon>Nematoda</taxon>
        <taxon>Chromadorea</taxon>
        <taxon>Rhabditida</taxon>
        <taxon>Tylenchina</taxon>
        <taxon>Panagrolaimomorpha</taxon>
        <taxon>Strongyloidoidea</taxon>
        <taxon>Steinernematidae</taxon>
        <taxon>Steinernema</taxon>
    </lineage>
</organism>
<reference evidence="3 4" key="1">
    <citation type="journal article" date="2015" name="Genome Biol.">
        <title>Comparative genomics of Steinernema reveals deeply conserved gene regulatory networks.</title>
        <authorList>
            <person name="Dillman A.R."/>
            <person name="Macchietto M."/>
            <person name="Porter C.F."/>
            <person name="Rogers A."/>
            <person name="Williams B."/>
            <person name="Antoshechkin I."/>
            <person name="Lee M.M."/>
            <person name="Goodwin Z."/>
            <person name="Lu X."/>
            <person name="Lewis E.E."/>
            <person name="Goodrich-Blair H."/>
            <person name="Stock S.P."/>
            <person name="Adams B.J."/>
            <person name="Sternberg P.W."/>
            <person name="Mortazavi A."/>
        </authorList>
    </citation>
    <scope>NUCLEOTIDE SEQUENCE [LARGE SCALE GENOMIC DNA]</scope>
    <source>
        <strain evidence="3 4">ALL</strain>
    </source>
</reference>
<evidence type="ECO:0000259" key="2">
    <source>
        <dbReference type="PROSITE" id="PS50279"/>
    </source>
</evidence>
<dbReference type="OrthoDB" id="5871431at2759"/>
<feature type="chain" id="PRO_5020920245" description="BPTI/Kunitz inhibitor domain-containing protein" evidence="1">
    <location>
        <begin position="19"/>
        <end position="187"/>
    </location>
</feature>
<dbReference type="Proteomes" id="UP000298663">
    <property type="component" value="Unassembled WGS sequence"/>
</dbReference>
<dbReference type="PANTHER" id="PTHR47248">
    <property type="entry name" value="PROTEIN CBG06772"/>
    <property type="match status" value="1"/>
</dbReference>
<dbReference type="CDD" id="cd22593">
    <property type="entry name" value="Kunitz_conkunitzin"/>
    <property type="match status" value="1"/>
</dbReference>
<name>A0A4U5NXC0_STECR</name>
<dbReference type="Gene3D" id="4.10.410.10">
    <property type="entry name" value="Pancreatic trypsin inhibitor Kunitz domain"/>
    <property type="match status" value="1"/>
</dbReference>
<dbReference type="PANTHER" id="PTHR47248:SF7">
    <property type="entry name" value="BPTI_KUNITZ INHIBITOR DOMAIN-CONTAINING PROTEIN"/>
    <property type="match status" value="1"/>
</dbReference>
<evidence type="ECO:0000313" key="3">
    <source>
        <dbReference type="EMBL" id="TKR88112.1"/>
    </source>
</evidence>
<sequence>MLLITSAVVLFLFERVFAFEYSCSDPKDSGLGNKSLQKFYYDPVWNACFAFKYKGKGGNGNRFDSKSECDRCLMVDGPVCNGPGKAYGDPIIKPRTMNPPERCEDITCPKNYTCMRGFVGVYCCLNENSNAENQGYAETCPNGAKAGGIMKDYFMAVFAHSCKDLICDKGYKCQQVNKHFAKCCEAK</sequence>
<comment type="caution">
    <text evidence="3">The sequence shown here is derived from an EMBL/GenBank/DDBJ whole genome shotgun (WGS) entry which is preliminary data.</text>
</comment>
<gene>
    <name evidence="3" type="ORF">L596_012403</name>
</gene>
<dbReference type="AlphaFoldDB" id="A0A4U5NXC0"/>
<evidence type="ECO:0000256" key="1">
    <source>
        <dbReference type="SAM" id="SignalP"/>
    </source>
</evidence>
<dbReference type="SUPFAM" id="SSF57362">
    <property type="entry name" value="BPTI-like"/>
    <property type="match status" value="1"/>
</dbReference>
<keyword evidence="1" id="KW-0732">Signal</keyword>
<dbReference type="Pfam" id="PF00014">
    <property type="entry name" value="Kunitz_BPTI"/>
    <property type="match status" value="1"/>
</dbReference>
<dbReference type="PROSITE" id="PS50279">
    <property type="entry name" value="BPTI_KUNITZ_2"/>
    <property type="match status" value="1"/>
</dbReference>
<dbReference type="InterPro" id="IPR002223">
    <property type="entry name" value="Kunitz_BPTI"/>
</dbReference>
<protein>
    <recommendedName>
        <fullName evidence="2">BPTI/Kunitz inhibitor domain-containing protein</fullName>
    </recommendedName>
</protein>
<dbReference type="SMART" id="SM00131">
    <property type="entry name" value="KU"/>
    <property type="match status" value="1"/>
</dbReference>
<dbReference type="EMBL" id="AZBU02000003">
    <property type="protein sequence ID" value="TKR88112.1"/>
    <property type="molecule type" value="Genomic_DNA"/>
</dbReference>
<proteinExistence type="predicted"/>
<feature type="signal peptide" evidence="1">
    <location>
        <begin position="1"/>
        <end position="18"/>
    </location>
</feature>
<dbReference type="GO" id="GO:0004867">
    <property type="term" value="F:serine-type endopeptidase inhibitor activity"/>
    <property type="evidence" value="ECO:0007669"/>
    <property type="project" value="InterPro"/>
</dbReference>
<dbReference type="InterPro" id="IPR052861">
    <property type="entry name" value="BPTI/Kunitz_domain"/>
</dbReference>
<evidence type="ECO:0000313" key="4">
    <source>
        <dbReference type="Proteomes" id="UP000298663"/>
    </source>
</evidence>
<accession>A0A4U5NXC0</accession>
<feature type="domain" description="BPTI/Kunitz inhibitor" evidence="2">
    <location>
        <begin position="23"/>
        <end position="73"/>
    </location>
</feature>